<name>A0ABT9NH27_9ACTO</name>
<dbReference type="RefSeq" id="WP_307682891.1">
    <property type="nucleotide sequence ID" value="NZ_JAUSQX010000001.1"/>
</dbReference>
<dbReference type="SUPFAM" id="SSF53335">
    <property type="entry name" value="S-adenosyl-L-methionine-dependent methyltransferases"/>
    <property type="match status" value="1"/>
</dbReference>
<comment type="pathway">
    <text evidence="4">Quinol/quinone metabolism; menaquinone biosynthesis; menaquinol from 1,4-dihydroxy-2-naphthoate: step 2/2.</text>
</comment>
<organism evidence="5 6">
    <name type="scientific">Trueperella bonasi</name>
    <dbReference type="NCBI Taxonomy" id="312286"/>
    <lineage>
        <taxon>Bacteria</taxon>
        <taxon>Bacillati</taxon>
        <taxon>Actinomycetota</taxon>
        <taxon>Actinomycetes</taxon>
        <taxon>Actinomycetales</taxon>
        <taxon>Actinomycetaceae</taxon>
        <taxon>Trueperella</taxon>
    </lineage>
</organism>
<dbReference type="GO" id="GO:0043770">
    <property type="term" value="F:demethylmenaquinone methyltransferase activity"/>
    <property type="evidence" value="ECO:0007669"/>
    <property type="project" value="UniProtKB-EC"/>
</dbReference>
<comment type="function">
    <text evidence="4">Methyltransferase required for the conversion of demethylmenaquinol (DMKH2) to menaquinol (MKH2).</text>
</comment>
<proteinExistence type="inferred from homology"/>
<sequence length="232" mass="25691">MERATLEKNPVDVAKMFDGVSGKYDLMNEILTFGLVKVWRAATREAIAPRPGVKVLDIAAGTGTSAASYAACGAEVIASDFSRGMITKGRELHPELEFVQADAMDLPFADESFDVTTISYGLRNVQEPDRALQEMFRVTKPGGRLVIAEFSRPKNSFFRAAYHTYLKGFMPLVAKLFSSNAPAYSYLFESIEAWPAQEDFARHVQNAGWRDVEFRNLTDGIVALHRATKPSA</sequence>
<feature type="binding site" evidence="4">
    <location>
        <position position="62"/>
    </location>
    <ligand>
        <name>S-adenosyl-L-methionine</name>
        <dbReference type="ChEBI" id="CHEBI:59789"/>
    </ligand>
</feature>
<dbReference type="PANTHER" id="PTHR43591">
    <property type="entry name" value="METHYLTRANSFERASE"/>
    <property type="match status" value="1"/>
</dbReference>
<dbReference type="CDD" id="cd02440">
    <property type="entry name" value="AdoMet_MTases"/>
    <property type="match status" value="1"/>
</dbReference>
<dbReference type="Pfam" id="PF01209">
    <property type="entry name" value="Ubie_methyltran"/>
    <property type="match status" value="1"/>
</dbReference>
<keyword evidence="6" id="KW-1185">Reference proteome</keyword>
<feature type="binding site" evidence="4">
    <location>
        <position position="119"/>
    </location>
    <ligand>
        <name>S-adenosyl-L-methionine</name>
        <dbReference type="ChEBI" id="CHEBI:59789"/>
    </ligand>
</feature>
<dbReference type="InterPro" id="IPR023576">
    <property type="entry name" value="UbiE/COQ5_MeTrFase_CS"/>
</dbReference>
<feature type="binding site" evidence="4">
    <location>
        <position position="80"/>
    </location>
    <ligand>
        <name>S-adenosyl-L-methionine</name>
        <dbReference type="ChEBI" id="CHEBI:59789"/>
    </ligand>
</feature>
<evidence type="ECO:0000256" key="4">
    <source>
        <dbReference type="HAMAP-Rule" id="MF_01813"/>
    </source>
</evidence>
<dbReference type="PROSITE" id="PS51608">
    <property type="entry name" value="SAM_MT_UBIE"/>
    <property type="match status" value="1"/>
</dbReference>
<feature type="binding site" evidence="4">
    <location>
        <begin position="102"/>
        <end position="103"/>
    </location>
    <ligand>
        <name>S-adenosyl-L-methionine</name>
        <dbReference type="ChEBI" id="CHEBI:59789"/>
    </ligand>
</feature>
<evidence type="ECO:0000313" key="6">
    <source>
        <dbReference type="Proteomes" id="UP001243212"/>
    </source>
</evidence>
<protein>
    <recommendedName>
        <fullName evidence="4">Demethylmenaquinone methyltransferase</fullName>
        <ecNumber evidence="4">2.1.1.163</ecNumber>
    </recommendedName>
</protein>
<keyword evidence="2 4" id="KW-0808">Transferase</keyword>
<dbReference type="InterPro" id="IPR004033">
    <property type="entry name" value="UbiE/COQ5_MeTrFase"/>
</dbReference>
<comment type="catalytic activity">
    <reaction evidence="4">
        <text>a 2-demethylmenaquinol + S-adenosyl-L-methionine = a menaquinol + S-adenosyl-L-homocysteine + H(+)</text>
        <dbReference type="Rhea" id="RHEA:42640"/>
        <dbReference type="Rhea" id="RHEA-COMP:9539"/>
        <dbReference type="Rhea" id="RHEA-COMP:9563"/>
        <dbReference type="ChEBI" id="CHEBI:15378"/>
        <dbReference type="ChEBI" id="CHEBI:18151"/>
        <dbReference type="ChEBI" id="CHEBI:55437"/>
        <dbReference type="ChEBI" id="CHEBI:57856"/>
        <dbReference type="ChEBI" id="CHEBI:59789"/>
        <dbReference type="EC" id="2.1.1.163"/>
    </reaction>
</comment>
<dbReference type="HAMAP" id="MF_01813">
    <property type="entry name" value="MenG_UbiE_methyltr"/>
    <property type="match status" value="1"/>
</dbReference>
<gene>
    <name evidence="4" type="primary">menG</name>
    <name evidence="5" type="ORF">J2S70_001262</name>
</gene>
<dbReference type="GO" id="GO:0008425">
    <property type="term" value="F:2-methoxy-6-polyprenyl-1,4-benzoquinol methyltransferase activity"/>
    <property type="evidence" value="ECO:0007669"/>
    <property type="project" value="UniProtKB-EC"/>
</dbReference>
<reference evidence="5 6" key="1">
    <citation type="submission" date="2023-07" db="EMBL/GenBank/DDBJ databases">
        <title>Sequencing the genomes of 1000 actinobacteria strains.</title>
        <authorList>
            <person name="Klenk H.-P."/>
        </authorList>
    </citation>
    <scope>NUCLEOTIDE SEQUENCE [LARGE SCALE GENOMIC DNA]</scope>
    <source>
        <strain evidence="5 6">DSM 17163</strain>
    </source>
</reference>
<dbReference type="NCBIfam" id="NF001241">
    <property type="entry name" value="PRK00216.1-2"/>
    <property type="match status" value="1"/>
</dbReference>
<dbReference type="NCBIfam" id="TIGR01934">
    <property type="entry name" value="MenG_MenH_UbiE"/>
    <property type="match status" value="1"/>
</dbReference>
<dbReference type="PROSITE" id="PS01184">
    <property type="entry name" value="UBIE_2"/>
    <property type="match status" value="1"/>
</dbReference>
<comment type="caution">
    <text evidence="5">The sequence shown here is derived from an EMBL/GenBank/DDBJ whole genome shotgun (WGS) entry which is preliminary data.</text>
</comment>
<dbReference type="EMBL" id="JAUSQX010000001">
    <property type="protein sequence ID" value="MDP9806680.1"/>
    <property type="molecule type" value="Genomic_DNA"/>
</dbReference>
<evidence type="ECO:0000256" key="2">
    <source>
        <dbReference type="ARBA" id="ARBA00022679"/>
    </source>
</evidence>
<keyword evidence="4" id="KW-0474">Menaquinone biosynthesis</keyword>
<keyword evidence="1 4" id="KW-0489">Methyltransferase</keyword>
<dbReference type="Proteomes" id="UP001243212">
    <property type="component" value="Unassembled WGS sequence"/>
</dbReference>
<dbReference type="EC" id="2.1.1.163" evidence="4"/>
<dbReference type="GO" id="GO:0032259">
    <property type="term" value="P:methylation"/>
    <property type="evidence" value="ECO:0007669"/>
    <property type="project" value="UniProtKB-KW"/>
</dbReference>
<keyword evidence="3 4" id="KW-0949">S-adenosyl-L-methionine</keyword>
<evidence type="ECO:0000256" key="1">
    <source>
        <dbReference type="ARBA" id="ARBA00022603"/>
    </source>
</evidence>
<evidence type="ECO:0000256" key="3">
    <source>
        <dbReference type="ARBA" id="ARBA00022691"/>
    </source>
</evidence>
<dbReference type="Gene3D" id="3.40.50.150">
    <property type="entry name" value="Vaccinia Virus protein VP39"/>
    <property type="match status" value="1"/>
</dbReference>
<dbReference type="InterPro" id="IPR029063">
    <property type="entry name" value="SAM-dependent_MTases_sf"/>
</dbReference>
<comment type="similarity">
    <text evidence="4">Belongs to the class I-like SAM-binding methyltransferase superfamily. MenG/UbiE family.</text>
</comment>
<dbReference type="PANTHER" id="PTHR43591:SF24">
    <property type="entry name" value="2-METHOXY-6-POLYPRENYL-1,4-BENZOQUINOL METHYLASE, MITOCHONDRIAL"/>
    <property type="match status" value="1"/>
</dbReference>
<evidence type="ECO:0000313" key="5">
    <source>
        <dbReference type="EMBL" id="MDP9806680.1"/>
    </source>
</evidence>
<accession>A0ABT9NH27</accession>